<gene>
    <name evidence="3" type="ORF">NG665_01695</name>
</gene>
<keyword evidence="4" id="KW-1185">Reference proteome</keyword>
<evidence type="ECO:0000313" key="3">
    <source>
        <dbReference type="EMBL" id="USR79730.1"/>
    </source>
</evidence>
<accession>A0ABY5AHN9</accession>
<evidence type="ECO:0000259" key="2">
    <source>
        <dbReference type="Pfam" id="PF00085"/>
    </source>
</evidence>
<dbReference type="RefSeq" id="WP_252673595.1">
    <property type="nucleotide sequence ID" value="NZ_CP099547.1"/>
</dbReference>
<protein>
    <submittedName>
        <fullName evidence="3">Tetratricopeptide repeat protein</fullName>
    </submittedName>
</protein>
<sequence>MSMPGFGGVVDLSTLKKDPQPASSNAQPQGLSQENGSAQTIPGPWILDVTETNLESTLQTSMSLPVVVVFTAPQSQHSQTLVAQLSELITKFGGQIQLAIVDASIEQGVAGAFGIQAVPSVVALLQGQPVPLFQGLPEQTAIEDTLTKLLEAGRQYGLSAVLDGDSAGVAPEPEIPPLHKEGLAALEAGDLEGAHAAYRAAIKENPGDQEAQTALHQVELLQRVQAINPENSPLQAQSLIHAASSAPLSDIDVHLQASDLELSFGHADAAFARLIDVIRATSGQDRERARTRLLALFDIVGQHSPIVAQARKTLTSVLF</sequence>
<reference evidence="3" key="1">
    <citation type="submission" date="2022-06" db="EMBL/GenBank/DDBJ databases">
        <title>Complete Genome Sequence of Arcanobacterium pinnipediorum strain DSM 28752 isolated from a harbour seal.</title>
        <authorList>
            <person name="Borowiak M."/>
            <person name="Kreitlow A."/>
            <person name="Alssahen M."/>
            <person name="Malorny B."/>
            <person name="Laemmler C."/>
            <person name="Prenger-Berninghoff E."/>
            <person name="Siebert U."/>
            <person name="Ploetz M."/>
            <person name="Abdulmawjood A."/>
        </authorList>
    </citation>
    <scope>NUCLEOTIDE SEQUENCE</scope>
    <source>
        <strain evidence="3">DSM 28752</strain>
    </source>
</reference>
<evidence type="ECO:0000256" key="1">
    <source>
        <dbReference type="SAM" id="MobiDB-lite"/>
    </source>
</evidence>
<dbReference type="InterPro" id="IPR013766">
    <property type="entry name" value="Thioredoxin_domain"/>
</dbReference>
<dbReference type="Gene3D" id="3.40.30.10">
    <property type="entry name" value="Glutaredoxin"/>
    <property type="match status" value="1"/>
</dbReference>
<dbReference type="Pfam" id="PF00085">
    <property type="entry name" value="Thioredoxin"/>
    <property type="match status" value="1"/>
</dbReference>
<dbReference type="InterPro" id="IPR036249">
    <property type="entry name" value="Thioredoxin-like_sf"/>
</dbReference>
<feature type="compositionally biased region" description="Polar residues" evidence="1">
    <location>
        <begin position="21"/>
        <end position="37"/>
    </location>
</feature>
<dbReference type="Pfam" id="PF14561">
    <property type="entry name" value="TPR_20"/>
    <property type="match status" value="1"/>
</dbReference>
<dbReference type="SUPFAM" id="SSF48452">
    <property type="entry name" value="TPR-like"/>
    <property type="match status" value="1"/>
</dbReference>
<dbReference type="Gene3D" id="1.25.40.10">
    <property type="entry name" value="Tetratricopeptide repeat domain"/>
    <property type="match status" value="1"/>
</dbReference>
<dbReference type="SUPFAM" id="SSF52833">
    <property type="entry name" value="Thioredoxin-like"/>
    <property type="match status" value="1"/>
</dbReference>
<dbReference type="InterPro" id="IPR011990">
    <property type="entry name" value="TPR-like_helical_dom_sf"/>
</dbReference>
<evidence type="ECO:0000313" key="4">
    <source>
        <dbReference type="Proteomes" id="UP001056109"/>
    </source>
</evidence>
<name>A0ABY5AHN9_9ACTO</name>
<organism evidence="3 4">
    <name type="scientific">Arcanobacterium pinnipediorum</name>
    <dbReference type="NCBI Taxonomy" id="1503041"/>
    <lineage>
        <taxon>Bacteria</taxon>
        <taxon>Bacillati</taxon>
        <taxon>Actinomycetota</taxon>
        <taxon>Actinomycetes</taxon>
        <taxon>Actinomycetales</taxon>
        <taxon>Actinomycetaceae</taxon>
        <taxon>Arcanobacterium</taxon>
    </lineage>
</organism>
<feature type="region of interest" description="Disordered" evidence="1">
    <location>
        <begin position="1"/>
        <end position="37"/>
    </location>
</feature>
<dbReference type="Proteomes" id="UP001056109">
    <property type="component" value="Chromosome"/>
</dbReference>
<feature type="domain" description="Thioredoxin" evidence="2">
    <location>
        <begin position="48"/>
        <end position="147"/>
    </location>
</feature>
<proteinExistence type="predicted"/>
<dbReference type="EMBL" id="CP099547">
    <property type="protein sequence ID" value="USR79730.1"/>
    <property type="molecule type" value="Genomic_DNA"/>
</dbReference>